<dbReference type="STRING" id="47500.AF333_18920"/>
<sequence length="60" mass="6916">MMLFIIHHLSPLRVLDRKTIEKALQHFGTTVNGKKQAACTLGISLAILYNKIRKYHLLKE</sequence>
<dbReference type="InterPro" id="IPR002197">
    <property type="entry name" value="HTH_Fis"/>
</dbReference>
<proteinExistence type="predicted"/>
<reference evidence="2 4" key="1">
    <citation type="submission" date="2015-07" db="EMBL/GenBank/DDBJ databases">
        <title>Fjat-14205 dsm 2895.</title>
        <authorList>
            <person name="Liu B."/>
            <person name="Wang J."/>
            <person name="Zhu Y."/>
            <person name="Liu G."/>
            <person name="Chen Q."/>
            <person name="Chen Z."/>
            <person name="Lan J."/>
            <person name="Che J."/>
            <person name="Ge C."/>
            <person name="Shi H."/>
            <person name="Pan Z."/>
            <person name="Liu X."/>
        </authorList>
    </citation>
    <scope>NUCLEOTIDE SEQUENCE [LARGE SCALE GENOMIC DNA]</scope>
    <source>
        <strain evidence="2 4">DSM 2895</strain>
    </source>
</reference>
<keyword evidence="4" id="KW-1185">Reference proteome</keyword>
<dbReference type="RefSeq" id="WP_043063324.1">
    <property type="nucleotide sequence ID" value="NZ_BJOA01000163.1"/>
</dbReference>
<reference evidence="3 5" key="2">
    <citation type="submission" date="2016-10" db="EMBL/GenBank/DDBJ databases">
        <authorList>
            <person name="de Groot N.N."/>
        </authorList>
    </citation>
    <scope>NUCLEOTIDE SEQUENCE [LARGE SCALE GENOMIC DNA]</scope>
    <source>
        <strain evidence="3 5">DSM 2895</strain>
    </source>
</reference>
<gene>
    <name evidence="2" type="ORF">AF333_18920</name>
    <name evidence="3" type="ORF">SAMN04487909_12011</name>
</gene>
<protein>
    <submittedName>
        <fullName evidence="3">Regulatory protein, Fis family</fullName>
    </submittedName>
</protein>
<evidence type="ECO:0000313" key="4">
    <source>
        <dbReference type="Proteomes" id="UP000037269"/>
    </source>
</evidence>
<name>A0A0D1WND0_ANEMI</name>
<dbReference type="GeneID" id="42307226"/>
<dbReference type="Gene3D" id="1.10.10.60">
    <property type="entry name" value="Homeodomain-like"/>
    <property type="match status" value="1"/>
</dbReference>
<dbReference type="GO" id="GO:0043565">
    <property type="term" value="F:sequence-specific DNA binding"/>
    <property type="evidence" value="ECO:0007669"/>
    <property type="project" value="InterPro"/>
</dbReference>
<dbReference type="EMBL" id="LGUG01000004">
    <property type="protein sequence ID" value="KON97228.1"/>
    <property type="molecule type" value="Genomic_DNA"/>
</dbReference>
<dbReference type="InterPro" id="IPR009057">
    <property type="entry name" value="Homeodomain-like_sf"/>
</dbReference>
<dbReference type="Pfam" id="PF02954">
    <property type="entry name" value="HTH_8"/>
    <property type="match status" value="1"/>
</dbReference>
<evidence type="ECO:0000313" key="3">
    <source>
        <dbReference type="EMBL" id="SDJ53207.1"/>
    </source>
</evidence>
<feature type="domain" description="DNA binding HTH" evidence="1">
    <location>
        <begin position="12"/>
        <end position="55"/>
    </location>
</feature>
<dbReference type="AlphaFoldDB" id="A0A0D1WND0"/>
<evidence type="ECO:0000313" key="2">
    <source>
        <dbReference type="EMBL" id="KON97228.1"/>
    </source>
</evidence>
<evidence type="ECO:0000259" key="1">
    <source>
        <dbReference type="Pfam" id="PF02954"/>
    </source>
</evidence>
<dbReference type="PATRIC" id="fig|47500.8.peg.5844"/>
<dbReference type="Proteomes" id="UP000182836">
    <property type="component" value="Unassembled WGS sequence"/>
</dbReference>
<accession>A0A0D1WND0</accession>
<dbReference type="SUPFAM" id="SSF46689">
    <property type="entry name" value="Homeodomain-like"/>
    <property type="match status" value="1"/>
</dbReference>
<dbReference type="Proteomes" id="UP000037269">
    <property type="component" value="Unassembled WGS sequence"/>
</dbReference>
<organism evidence="2 4">
    <name type="scientific">Aneurinibacillus migulanus</name>
    <name type="common">Bacillus migulanus</name>
    <dbReference type="NCBI Taxonomy" id="47500"/>
    <lineage>
        <taxon>Bacteria</taxon>
        <taxon>Bacillati</taxon>
        <taxon>Bacillota</taxon>
        <taxon>Bacilli</taxon>
        <taxon>Bacillales</taxon>
        <taxon>Paenibacillaceae</taxon>
        <taxon>Aneurinibacillus group</taxon>
        <taxon>Aneurinibacillus</taxon>
    </lineage>
</organism>
<dbReference type="EMBL" id="FNED01000020">
    <property type="protein sequence ID" value="SDJ53207.1"/>
    <property type="molecule type" value="Genomic_DNA"/>
</dbReference>
<dbReference type="OrthoDB" id="9764280at2"/>
<evidence type="ECO:0000313" key="5">
    <source>
        <dbReference type="Proteomes" id="UP000182836"/>
    </source>
</evidence>